<organism evidence="1">
    <name type="scientific">uncultured Alphaproteobacteria bacterium</name>
    <dbReference type="NCBI Taxonomy" id="91750"/>
    <lineage>
        <taxon>Bacteria</taxon>
        <taxon>Pseudomonadati</taxon>
        <taxon>Pseudomonadota</taxon>
        <taxon>Alphaproteobacteria</taxon>
        <taxon>environmental samples</taxon>
    </lineage>
</organism>
<gene>
    <name evidence="1" type="ORF">KL86APRO_40046</name>
</gene>
<dbReference type="Pfam" id="PF04985">
    <property type="entry name" value="Phage_tube"/>
    <property type="match status" value="1"/>
</dbReference>
<name>A0A212KMZ0_9PROT</name>
<dbReference type="AlphaFoldDB" id="A0A212KMZ0"/>
<reference evidence="1" key="1">
    <citation type="submission" date="2016-04" db="EMBL/GenBank/DDBJ databases">
        <authorList>
            <person name="Evans L.H."/>
            <person name="Alamgir A."/>
            <person name="Owens N."/>
            <person name="Weber N.D."/>
            <person name="Virtaneva K."/>
            <person name="Barbian K."/>
            <person name="Babar A."/>
            <person name="Rosenke K."/>
        </authorList>
    </citation>
    <scope>NUCLEOTIDE SEQUENCE</scope>
    <source>
        <strain evidence="1">86</strain>
    </source>
</reference>
<dbReference type="NCBIfam" id="TIGR01611">
    <property type="entry name" value="tail_tube"/>
    <property type="match status" value="1"/>
</dbReference>
<protein>
    <submittedName>
        <fullName evidence="1">Prophage P2W3, contractile tail tube protein</fullName>
    </submittedName>
</protein>
<proteinExistence type="predicted"/>
<sequence length="166" mass="17796">MALTRLPKSLRNWTVYIDGYGYAGVVKEGTVPKIALKTFEYSGGGMIGTVDIQSGAIEKMEFDITLGEVNPAVLGLIGVEDTPISFRGAQGSEYEAVIIDTRSLLKEGDPGGWKTGEEATLKLSATASYYKLSVADSSVIEIDVVNMVWKRLGVDLLATLRSALGM</sequence>
<dbReference type="EMBL" id="FLUO01000004">
    <property type="protein sequence ID" value="SBW13024.1"/>
    <property type="molecule type" value="Genomic_DNA"/>
</dbReference>
<evidence type="ECO:0000313" key="1">
    <source>
        <dbReference type="EMBL" id="SBW13024.1"/>
    </source>
</evidence>
<accession>A0A212KMZ0</accession>
<dbReference type="InterPro" id="IPR006498">
    <property type="entry name" value="Tail_tube"/>
</dbReference>